<feature type="compositionally biased region" description="Low complexity" evidence="1">
    <location>
        <begin position="344"/>
        <end position="369"/>
    </location>
</feature>
<keyword evidence="2" id="KW-1133">Transmembrane helix</keyword>
<feature type="compositionally biased region" description="Acidic residues" evidence="1">
    <location>
        <begin position="370"/>
        <end position="380"/>
    </location>
</feature>
<name>A0A8S9FX05_BRACR</name>
<comment type="caution">
    <text evidence="4">The sequence shown here is derived from an EMBL/GenBank/DDBJ whole genome shotgun (WGS) entry which is preliminary data.</text>
</comment>
<proteinExistence type="predicted"/>
<dbReference type="GO" id="GO:0009507">
    <property type="term" value="C:chloroplast"/>
    <property type="evidence" value="ECO:0007669"/>
    <property type="project" value="TreeGrafter"/>
</dbReference>
<feature type="region of interest" description="Disordered" evidence="1">
    <location>
        <begin position="342"/>
        <end position="380"/>
    </location>
</feature>
<evidence type="ECO:0000256" key="2">
    <source>
        <dbReference type="SAM" id="Phobius"/>
    </source>
</evidence>
<dbReference type="EMBL" id="QGKW02002228">
    <property type="protein sequence ID" value="KAF2538445.1"/>
    <property type="molecule type" value="Genomic_DNA"/>
</dbReference>
<organism evidence="4 5">
    <name type="scientific">Brassica cretica</name>
    <name type="common">Mustard</name>
    <dbReference type="NCBI Taxonomy" id="69181"/>
    <lineage>
        <taxon>Eukaryota</taxon>
        <taxon>Viridiplantae</taxon>
        <taxon>Streptophyta</taxon>
        <taxon>Embryophyta</taxon>
        <taxon>Tracheophyta</taxon>
        <taxon>Spermatophyta</taxon>
        <taxon>Magnoliopsida</taxon>
        <taxon>eudicotyledons</taxon>
        <taxon>Gunneridae</taxon>
        <taxon>Pentapetalae</taxon>
        <taxon>rosids</taxon>
        <taxon>malvids</taxon>
        <taxon>Brassicales</taxon>
        <taxon>Brassicaceae</taxon>
        <taxon>Brassiceae</taxon>
        <taxon>Brassica</taxon>
    </lineage>
</organism>
<dbReference type="InterPro" id="IPR032675">
    <property type="entry name" value="LRR_dom_sf"/>
</dbReference>
<dbReference type="SUPFAM" id="SSF52047">
    <property type="entry name" value="RNI-like"/>
    <property type="match status" value="1"/>
</dbReference>
<dbReference type="AlphaFoldDB" id="A0A8S9FX05"/>
<reference evidence="4" key="1">
    <citation type="submission" date="2019-12" db="EMBL/GenBank/DDBJ databases">
        <title>Genome sequencing and annotation of Brassica cretica.</title>
        <authorList>
            <person name="Studholme D.J."/>
            <person name="Sarris P.F."/>
        </authorList>
    </citation>
    <scope>NUCLEOTIDE SEQUENCE</scope>
    <source>
        <strain evidence="4">PFS-001/15</strain>
        <tissue evidence="4">Leaf</tissue>
    </source>
</reference>
<evidence type="ECO:0000256" key="1">
    <source>
        <dbReference type="SAM" id="MobiDB-lite"/>
    </source>
</evidence>
<keyword evidence="2" id="KW-0812">Transmembrane</keyword>
<evidence type="ECO:0000313" key="5">
    <source>
        <dbReference type="Proteomes" id="UP000712281"/>
    </source>
</evidence>
<accession>A0A8S9FX05</accession>
<evidence type="ECO:0000313" key="4">
    <source>
        <dbReference type="EMBL" id="KAF2538445.1"/>
    </source>
</evidence>
<feature type="transmembrane region" description="Helical" evidence="2">
    <location>
        <begin position="114"/>
        <end position="133"/>
    </location>
</feature>
<feature type="domain" description="DUF6737" evidence="3">
    <location>
        <begin position="79"/>
        <end position="134"/>
    </location>
</feature>
<dbReference type="InterPro" id="IPR046625">
    <property type="entry name" value="DUF6737"/>
</dbReference>
<keyword evidence="2" id="KW-0472">Membrane</keyword>
<protein>
    <recommendedName>
        <fullName evidence="3">DUF6737 domain-containing protein</fullName>
    </recommendedName>
</protein>
<dbReference type="Pfam" id="PF20522">
    <property type="entry name" value="DUF6737"/>
    <property type="match status" value="1"/>
</dbReference>
<dbReference type="PANTHER" id="PTHR36046:SF1">
    <property type="entry name" value="DUF6737 DOMAIN-CONTAINING PROTEIN"/>
    <property type="match status" value="1"/>
</dbReference>
<dbReference type="PANTHER" id="PTHR36046">
    <property type="entry name" value="PROTEIN, PUTATIVE-RELATED"/>
    <property type="match status" value="1"/>
</dbReference>
<gene>
    <name evidence="4" type="ORF">F2Q68_00018642</name>
</gene>
<dbReference type="Gene3D" id="3.80.10.10">
    <property type="entry name" value="Ribonuclease Inhibitor"/>
    <property type="match status" value="1"/>
</dbReference>
<evidence type="ECO:0000259" key="3">
    <source>
        <dbReference type="Pfam" id="PF20522"/>
    </source>
</evidence>
<dbReference type="Proteomes" id="UP000712281">
    <property type="component" value="Unassembled WGS sequence"/>
</dbReference>
<sequence>MRSLSISTVPLSPFRLQTQTRISTLSSRANLHSFNLNPTRTVSKVRGLREENDSRFVDENGAVDDMEGYLDNLSLEYDSVWDTKPSWCQPWTIMVTGLSIVACSWLILHSVLVSSLAVGLVGAWWYIFLYSYPKSYSEMIAERRKRVADGFEDIYGKNKTSYISGTDKVNSVEHLAPITKNCRLIEHLFLENCGAAGPPSSSSVVEFVDNCPNLSSLTLFQFGVNDAMTRTIIMGFRQLKYINLSGTYGISGSFLRDLGLSCKDSPLETLLLRDCYYLKEREVLLFLNSVLAGDFKSIRYIDISSKHGLVSDGGIATFEPKFPIEELKKQKPGVTFVAIFPAPSSSSSSSSSELYSDSTSSSGSSYYSYGEDEEEYDDSG</sequence>